<gene>
    <name evidence="8" type="primary">glyS</name>
    <name evidence="9" type="ORF">ENN04_01935</name>
</gene>
<comment type="similarity">
    <text evidence="1 8">Belongs to the class-II aminoacyl-tRNA synthetase family.</text>
</comment>
<dbReference type="AlphaFoldDB" id="A0A7C5SXM9"/>
<comment type="subunit">
    <text evidence="8">Tetramer of two alpha and two beta subunits.</text>
</comment>
<dbReference type="EC" id="6.1.1.14" evidence="8"/>
<keyword evidence="6 8" id="KW-0030">Aminoacyl-tRNA synthetase</keyword>
<dbReference type="GO" id="GO:0005524">
    <property type="term" value="F:ATP binding"/>
    <property type="evidence" value="ECO:0007669"/>
    <property type="project" value="UniProtKB-UniRule"/>
</dbReference>
<evidence type="ECO:0000256" key="5">
    <source>
        <dbReference type="ARBA" id="ARBA00022917"/>
    </source>
</evidence>
<evidence type="ECO:0000256" key="7">
    <source>
        <dbReference type="ARBA" id="ARBA00047937"/>
    </source>
</evidence>
<evidence type="ECO:0000256" key="1">
    <source>
        <dbReference type="ARBA" id="ARBA00008226"/>
    </source>
</evidence>
<evidence type="ECO:0000256" key="2">
    <source>
        <dbReference type="ARBA" id="ARBA00022598"/>
    </source>
</evidence>
<proteinExistence type="inferred from homology"/>
<dbReference type="NCBIfam" id="TIGR00211">
    <property type="entry name" value="glyS"/>
    <property type="match status" value="1"/>
</dbReference>
<keyword evidence="5 8" id="KW-0648">Protein biosynthesis</keyword>
<keyword evidence="8" id="KW-0963">Cytoplasm</keyword>
<reference evidence="9" key="1">
    <citation type="journal article" date="2020" name="mSystems">
        <title>Genome- and Community-Level Interaction Insights into Carbon Utilization and Element Cycling Functions of Hydrothermarchaeota in Hydrothermal Sediment.</title>
        <authorList>
            <person name="Zhou Z."/>
            <person name="Liu Y."/>
            <person name="Xu W."/>
            <person name="Pan J."/>
            <person name="Luo Z.H."/>
            <person name="Li M."/>
        </authorList>
    </citation>
    <scope>NUCLEOTIDE SEQUENCE [LARGE SCALE GENOMIC DNA]</scope>
    <source>
        <strain evidence="9">SpSt-114</strain>
    </source>
</reference>
<dbReference type="PANTHER" id="PTHR30075:SF2">
    <property type="entry name" value="GLYCINE--TRNA LIGASE, CHLOROPLASTIC_MITOCHONDRIAL 2"/>
    <property type="match status" value="1"/>
</dbReference>
<dbReference type="PANTHER" id="PTHR30075">
    <property type="entry name" value="GLYCYL-TRNA SYNTHETASE"/>
    <property type="match status" value="1"/>
</dbReference>
<dbReference type="PROSITE" id="PS50861">
    <property type="entry name" value="AA_TRNA_LIGASE_II_GLYAB"/>
    <property type="match status" value="1"/>
</dbReference>
<dbReference type="EMBL" id="DSAC01000024">
    <property type="protein sequence ID" value="HHO73380.1"/>
    <property type="molecule type" value="Genomic_DNA"/>
</dbReference>
<evidence type="ECO:0000313" key="9">
    <source>
        <dbReference type="EMBL" id="HHO73380.1"/>
    </source>
</evidence>
<keyword evidence="4 8" id="KW-0067">ATP-binding</keyword>
<dbReference type="InterPro" id="IPR015944">
    <property type="entry name" value="Gly-tRNA-synth_bsu"/>
</dbReference>
<dbReference type="InterPro" id="IPR006194">
    <property type="entry name" value="Gly-tRNA-synth_heterodimer"/>
</dbReference>
<protein>
    <recommendedName>
        <fullName evidence="8">Glycine--tRNA ligase beta subunit</fullName>
        <ecNumber evidence="8">6.1.1.14</ecNumber>
    </recommendedName>
    <alternativeName>
        <fullName evidence="8">Glycyl-tRNA synthetase beta subunit</fullName>
        <shortName evidence="8">GlyRS</shortName>
    </alternativeName>
</protein>
<dbReference type="HAMAP" id="MF_00255">
    <property type="entry name" value="Gly_tRNA_synth_beta"/>
    <property type="match status" value="1"/>
</dbReference>
<dbReference type="Pfam" id="PF02092">
    <property type="entry name" value="tRNA_synt_2f"/>
    <property type="match status" value="1"/>
</dbReference>
<evidence type="ECO:0000256" key="3">
    <source>
        <dbReference type="ARBA" id="ARBA00022741"/>
    </source>
</evidence>
<comment type="subcellular location">
    <subcellularLocation>
        <location evidence="8">Cytoplasm</location>
    </subcellularLocation>
</comment>
<sequence length="658" mass="75309">MRLLIEIGTEELPAGVINLALESLKEGIEKLLGVKVIKTYGTPRRLAILTEDFENTPTEKEEIIVGPPVSVAYEDGKPTKALLGFLQKVSATQEEVIEVQKGGGRYVAVRRVQREKTPLEKLKEEFEGLLQSIPFPKRMRWNSEGLTFSRPVRWLCALYGEEVVPLQFGKVKADRITYGHRFLHGGPLVLKSAEEYEESLKSAYVIPDFKERLGMVLEMLREEAYALGCIPQYPEGLPEEVANLLEFPFSVVGSFEEKYLELPEKVLITVLAHHQRFFCLANQEGKLVPYFVAFSGNTPNDLIKTGYERVVRARLEDALFFYREDLKTPLENLVDGLKGVIFHPKAGSMWEKTQRLMELSERIARALGFGEEVVKKVKRAAFLSKADLLTNMVKELDELQGYMGMVYAKAFGEEEEVAKAIYEHYLPKSATDPLPEGVVSQILSLADKLDNIATLLSVGEMPSGSSDPYGLRRSAYGIFAILDKGDYNLNLREVLDSVPQGFEDFMKNRLEAYLEPYGYDVVRAVLEVKDPLKPLDAIRLVQMLANLKETEKFKDVVEAYRRVVKILPKGWEDDHVEEDLMKEKEERELWEKVKGLEGERLEPLNLWDLKEPIDRFFDRVLVMDKDQEVRRNRLALLFRIKKLFNRFGDFEKIVLEEV</sequence>
<keyword evidence="3 8" id="KW-0547">Nucleotide-binding</keyword>
<name>A0A7C5SXM9_9AQUI</name>
<dbReference type="GO" id="GO:0006426">
    <property type="term" value="P:glycyl-tRNA aminoacylation"/>
    <property type="evidence" value="ECO:0007669"/>
    <property type="project" value="UniProtKB-UniRule"/>
</dbReference>
<dbReference type="SUPFAM" id="SSF109604">
    <property type="entry name" value="HD-domain/PDEase-like"/>
    <property type="match status" value="1"/>
</dbReference>
<accession>A0A7C5SXM9</accession>
<evidence type="ECO:0000256" key="4">
    <source>
        <dbReference type="ARBA" id="ARBA00022840"/>
    </source>
</evidence>
<evidence type="ECO:0000256" key="8">
    <source>
        <dbReference type="HAMAP-Rule" id="MF_00255"/>
    </source>
</evidence>
<dbReference type="PRINTS" id="PR01045">
    <property type="entry name" value="TRNASYNTHGB"/>
</dbReference>
<comment type="caution">
    <text evidence="9">The sequence shown here is derived from an EMBL/GenBank/DDBJ whole genome shotgun (WGS) entry which is preliminary data.</text>
</comment>
<evidence type="ECO:0000256" key="6">
    <source>
        <dbReference type="ARBA" id="ARBA00023146"/>
    </source>
</evidence>
<dbReference type="GO" id="GO:0005829">
    <property type="term" value="C:cytosol"/>
    <property type="evidence" value="ECO:0007669"/>
    <property type="project" value="TreeGrafter"/>
</dbReference>
<organism evidence="9">
    <name type="scientific">Thermocrinis ruber</name>
    <dbReference type="NCBI Taxonomy" id="75906"/>
    <lineage>
        <taxon>Bacteria</taxon>
        <taxon>Pseudomonadati</taxon>
        <taxon>Aquificota</taxon>
        <taxon>Aquificia</taxon>
        <taxon>Aquificales</taxon>
        <taxon>Aquificaceae</taxon>
        <taxon>Thermocrinis</taxon>
    </lineage>
</organism>
<comment type="catalytic activity">
    <reaction evidence="7 8">
        <text>tRNA(Gly) + glycine + ATP = glycyl-tRNA(Gly) + AMP + diphosphate</text>
        <dbReference type="Rhea" id="RHEA:16013"/>
        <dbReference type="Rhea" id="RHEA-COMP:9664"/>
        <dbReference type="Rhea" id="RHEA-COMP:9683"/>
        <dbReference type="ChEBI" id="CHEBI:30616"/>
        <dbReference type="ChEBI" id="CHEBI:33019"/>
        <dbReference type="ChEBI" id="CHEBI:57305"/>
        <dbReference type="ChEBI" id="CHEBI:78442"/>
        <dbReference type="ChEBI" id="CHEBI:78522"/>
        <dbReference type="ChEBI" id="CHEBI:456215"/>
        <dbReference type="EC" id="6.1.1.14"/>
    </reaction>
</comment>
<dbReference type="GO" id="GO:0004820">
    <property type="term" value="F:glycine-tRNA ligase activity"/>
    <property type="evidence" value="ECO:0007669"/>
    <property type="project" value="UniProtKB-UniRule"/>
</dbReference>
<keyword evidence="2 8" id="KW-0436">Ligase</keyword>